<dbReference type="PANTHER" id="PTHR45694">
    <property type="entry name" value="GLUTAREDOXIN 2"/>
    <property type="match status" value="1"/>
</dbReference>
<dbReference type="PRINTS" id="PR00160">
    <property type="entry name" value="GLUTAREDOXIN"/>
</dbReference>
<dbReference type="OrthoDB" id="423313at2759"/>
<evidence type="ECO:0000313" key="7">
    <source>
        <dbReference type="Proteomes" id="UP000006968"/>
    </source>
</evidence>
<dbReference type="Gene3D" id="3.40.30.10">
    <property type="entry name" value="Glutaredoxin"/>
    <property type="match status" value="1"/>
</dbReference>
<feature type="signal peptide" evidence="4">
    <location>
        <begin position="1"/>
        <end position="32"/>
    </location>
</feature>
<keyword evidence="7" id="KW-1185">Reference proteome</keyword>
<evidence type="ECO:0000313" key="6">
    <source>
        <dbReference type="EMBL" id="EJS44587.1"/>
    </source>
</evidence>
<keyword evidence="2" id="KW-0001">2Fe-2S</keyword>
<evidence type="ECO:0000256" key="4">
    <source>
        <dbReference type="SAM" id="SignalP"/>
    </source>
</evidence>
<dbReference type="Pfam" id="PF00462">
    <property type="entry name" value="Glutaredoxin"/>
    <property type="match status" value="1"/>
</dbReference>
<dbReference type="InterPro" id="IPR014025">
    <property type="entry name" value="Glutaredoxin_subgr"/>
</dbReference>
<feature type="chain" id="PRO_5003810220" evidence="4">
    <location>
        <begin position="33"/>
        <end position="204"/>
    </location>
</feature>
<dbReference type="HOGENOM" id="CLU_026126_0_1_1"/>
<evidence type="ECO:0000259" key="5">
    <source>
        <dbReference type="Pfam" id="PF00462"/>
    </source>
</evidence>
<gene>
    <name evidence="6" type="ORF">SU7_0130</name>
</gene>
<keyword evidence="3" id="KW-0411">Iron-sulfur</keyword>
<sequence>MAIVINKRNVRALVIATLLLVLVFLVVRNSNASVNQKIISDRPDSLVMFDEAGNAPGTPKPVSTVVAETQDKEVDEVHENNEEVKFDAAAEYEKILKESPIIVFSKSYCPYSKKLKDLLAESYTFSPSYYVFELDQHTHADELQDHIEKITGRRTVPNIIINGVSRGGSDDMVALHKNDKLLDSFKEWSNGTFTVEAALQSEST</sequence>
<dbReference type="GO" id="GO:0004362">
    <property type="term" value="F:glutathione-disulfide reductase (NADPH) activity"/>
    <property type="evidence" value="ECO:0007669"/>
    <property type="project" value="UniProtKB-ARBA"/>
</dbReference>
<evidence type="ECO:0000256" key="1">
    <source>
        <dbReference type="ARBA" id="ARBA00009630"/>
    </source>
</evidence>
<dbReference type="GO" id="GO:0051537">
    <property type="term" value="F:2 iron, 2 sulfur cluster binding"/>
    <property type="evidence" value="ECO:0007669"/>
    <property type="project" value="UniProtKB-KW"/>
</dbReference>
<comment type="caution">
    <text evidence="6">The sequence shown here is derived from an EMBL/GenBank/DDBJ whole genome shotgun (WGS) entry which is preliminary data.</text>
</comment>
<organism evidence="6 7">
    <name type="scientific">Saccharomyces arboricola (strain H-6 / AS 2.3317 / CBS 10644)</name>
    <name type="common">Yeast</name>
    <dbReference type="NCBI Taxonomy" id="1160507"/>
    <lineage>
        <taxon>Eukaryota</taxon>
        <taxon>Fungi</taxon>
        <taxon>Dikarya</taxon>
        <taxon>Ascomycota</taxon>
        <taxon>Saccharomycotina</taxon>
        <taxon>Saccharomycetes</taxon>
        <taxon>Saccharomycetales</taxon>
        <taxon>Saccharomycetaceae</taxon>
        <taxon>Saccharomyces</taxon>
    </lineage>
</organism>
<dbReference type="AlphaFoldDB" id="J8LR30"/>
<dbReference type="PROSITE" id="PS51354">
    <property type="entry name" value="GLUTAREDOXIN_2"/>
    <property type="match status" value="1"/>
</dbReference>
<keyword evidence="2" id="KW-0408">Iron</keyword>
<protein>
    <submittedName>
        <fullName evidence="6">Grx7p</fullName>
    </submittedName>
</protein>
<dbReference type="InterPro" id="IPR011899">
    <property type="entry name" value="Glutaredoxin_euk/vir"/>
</dbReference>
<evidence type="ECO:0000256" key="3">
    <source>
        <dbReference type="ARBA" id="ARBA00023014"/>
    </source>
</evidence>
<dbReference type="SUPFAM" id="SSF52833">
    <property type="entry name" value="Thioredoxin-like"/>
    <property type="match status" value="1"/>
</dbReference>
<proteinExistence type="inferred from homology"/>
<reference evidence="6 7" key="1">
    <citation type="journal article" date="2013" name="BMC Genomics">
        <title>High quality de novo sequencing and assembly of the Saccharomyces arboricolus genome.</title>
        <authorList>
            <person name="Liti G."/>
            <person name="Nguyen Ba A.N."/>
            <person name="Blythe M."/>
            <person name="Mueller C.A."/>
            <person name="Bergstroem A."/>
            <person name="Cubillos F.A."/>
            <person name="Dafhnis-Calas F."/>
            <person name="Khoshraftar S."/>
            <person name="Malla S."/>
            <person name="Mehta N."/>
            <person name="Siow C.C."/>
            <person name="Warringer J."/>
            <person name="Moses A.M."/>
            <person name="Louis E.J."/>
            <person name="Nieduszynski C.A."/>
        </authorList>
    </citation>
    <scope>NUCLEOTIDE SEQUENCE [LARGE SCALE GENOMIC DNA]</scope>
    <source>
        <strain evidence="7">H-6 / AS 2.3317 / CBS 10644</strain>
    </source>
</reference>
<keyword evidence="2" id="KW-0479">Metal-binding</keyword>
<dbReference type="Proteomes" id="UP000006968">
    <property type="component" value="Chromosome II"/>
</dbReference>
<name>J8LR30_SACAR</name>
<dbReference type="EMBL" id="ALIE01000015">
    <property type="protein sequence ID" value="EJS44587.1"/>
    <property type="molecule type" value="Genomic_DNA"/>
</dbReference>
<dbReference type="CDD" id="cd03419">
    <property type="entry name" value="GRX_GRXh_1_2_like"/>
    <property type="match status" value="1"/>
</dbReference>
<dbReference type="FunFam" id="3.40.30.10:FF:000093">
    <property type="entry name" value="Glutaredoxin 2"/>
    <property type="match status" value="1"/>
</dbReference>
<dbReference type="GO" id="GO:0005796">
    <property type="term" value="C:Golgi lumen"/>
    <property type="evidence" value="ECO:0007669"/>
    <property type="project" value="TreeGrafter"/>
</dbReference>
<accession>J8LR30</accession>
<dbReference type="GO" id="GO:0000324">
    <property type="term" value="C:fungal-type vacuole"/>
    <property type="evidence" value="ECO:0007669"/>
    <property type="project" value="TreeGrafter"/>
</dbReference>
<feature type="domain" description="Glutaredoxin" evidence="5">
    <location>
        <begin position="101"/>
        <end position="164"/>
    </location>
</feature>
<dbReference type="NCBIfam" id="TIGR02180">
    <property type="entry name" value="GRX_euk"/>
    <property type="match status" value="1"/>
</dbReference>
<keyword evidence="4" id="KW-0732">Signal</keyword>
<dbReference type="PANTHER" id="PTHR45694:SF5">
    <property type="entry name" value="GLUTAREDOXIN 2"/>
    <property type="match status" value="1"/>
</dbReference>
<dbReference type="GO" id="GO:0034599">
    <property type="term" value="P:cellular response to oxidative stress"/>
    <property type="evidence" value="ECO:0007669"/>
    <property type="project" value="TreeGrafter"/>
</dbReference>
<dbReference type="InterPro" id="IPR002109">
    <property type="entry name" value="Glutaredoxin"/>
</dbReference>
<comment type="similarity">
    <text evidence="1">Belongs to the glutaredoxin family. Monothiol subfamily.</text>
</comment>
<evidence type="ECO:0000256" key="2">
    <source>
        <dbReference type="ARBA" id="ARBA00022714"/>
    </source>
</evidence>
<dbReference type="InterPro" id="IPR036249">
    <property type="entry name" value="Thioredoxin-like_sf"/>
</dbReference>
<dbReference type="GO" id="GO:0005801">
    <property type="term" value="C:cis-Golgi network"/>
    <property type="evidence" value="ECO:0007669"/>
    <property type="project" value="UniProtKB-ARBA"/>
</dbReference>